<proteinExistence type="predicted"/>
<name>A0A1Z5KNW3_FISSO</name>
<accession>A0A1Z5KNW3</accession>
<keyword evidence="2" id="KW-1185">Reference proteome</keyword>
<evidence type="ECO:0000313" key="2">
    <source>
        <dbReference type="Proteomes" id="UP000198406"/>
    </source>
</evidence>
<dbReference type="InParanoid" id="A0A1Z5KNW3"/>
<protein>
    <submittedName>
        <fullName evidence="1">Uncharacterized protein</fullName>
    </submittedName>
</protein>
<reference evidence="1 2" key="1">
    <citation type="journal article" date="2015" name="Plant Cell">
        <title>Oil accumulation by the oleaginous diatom Fistulifera solaris as revealed by the genome and transcriptome.</title>
        <authorList>
            <person name="Tanaka T."/>
            <person name="Maeda Y."/>
            <person name="Veluchamy A."/>
            <person name="Tanaka M."/>
            <person name="Abida H."/>
            <person name="Marechal E."/>
            <person name="Bowler C."/>
            <person name="Muto M."/>
            <person name="Sunaga Y."/>
            <person name="Tanaka M."/>
            <person name="Yoshino T."/>
            <person name="Taniguchi T."/>
            <person name="Fukuda Y."/>
            <person name="Nemoto M."/>
            <person name="Matsumoto M."/>
            <person name="Wong P.S."/>
            <person name="Aburatani S."/>
            <person name="Fujibuchi W."/>
        </authorList>
    </citation>
    <scope>NUCLEOTIDE SEQUENCE [LARGE SCALE GENOMIC DNA]</scope>
    <source>
        <strain evidence="1 2">JPCC DA0580</strain>
    </source>
</reference>
<dbReference type="OrthoDB" id="120976at2759"/>
<sequence>MPNDSSQDSPLLELIPTDLRTPAQVPRWYKGKKSDTYKLLRDPMDLGELNSFGKLMAIWREENETLTYVTPRGFCHYPDVKERVLSLVYQENDALVLSIGGKTARGIAQTLAYFMSLEKKKPTQEKSRLLFKIFKPYFNFSLVPTHSLTQAIEMAPSRILNFQNIYLSAEQSIVLTTRPHSMHLQFEGTCRFADDGKAFVDALEARSFSFGSLALRGTVPFHNIHLKRLFQVSTIDHLDLRCVTIDLGFLPFAARVNHLEYRIASSLLLKADLRPLKIAANKLTIVICHETNTFPSKPIAAFLRRLGDLGHFVELRIKFQFNDSTVDIPDYVAHELVLTVLANRKLRILDLSGRDNRLNWGPRMKILLNGVKTHKELCTIKVDVREGAFGKNYVYLRKLLNNNRNITVTDGEDKLYSNGTSIDELYSLNVLSKLCGMHG</sequence>
<dbReference type="EMBL" id="BDSP01000259">
    <property type="protein sequence ID" value="GAX27815.1"/>
    <property type="molecule type" value="Genomic_DNA"/>
</dbReference>
<organism evidence="1 2">
    <name type="scientific">Fistulifera solaris</name>
    <name type="common">Oleaginous diatom</name>
    <dbReference type="NCBI Taxonomy" id="1519565"/>
    <lineage>
        <taxon>Eukaryota</taxon>
        <taxon>Sar</taxon>
        <taxon>Stramenopiles</taxon>
        <taxon>Ochrophyta</taxon>
        <taxon>Bacillariophyta</taxon>
        <taxon>Bacillariophyceae</taxon>
        <taxon>Bacillariophycidae</taxon>
        <taxon>Naviculales</taxon>
        <taxon>Naviculaceae</taxon>
        <taxon>Fistulifera</taxon>
    </lineage>
</organism>
<gene>
    <name evidence="1" type="ORF">FisN_13Hu078</name>
</gene>
<evidence type="ECO:0000313" key="1">
    <source>
        <dbReference type="EMBL" id="GAX27815.1"/>
    </source>
</evidence>
<comment type="caution">
    <text evidence="1">The sequence shown here is derived from an EMBL/GenBank/DDBJ whole genome shotgun (WGS) entry which is preliminary data.</text>
</comment>
<dbReference type="Proteomes" id="UP000198406">
    <property type="component" value="Unassembled WGS sequence"/>
</dbReference>
<dbReference type="AlphaFoldDB" id="A0A1Z5KNW3"/>